<organism evidence="2 3">
    <name type="scientific">Caerostris extrusa</name>
    <name type="common">Bark spider</name>
    <name type="synonym">Caerostris bankana</name>
    <dbReference type="NCBI Taxonomy" id="172846"/>
    <lineage>
        <taxon>Eukaryota</taxon>
        <taxon>Metazoa</taxon>
        <taxon>Ecdysozoa</taxon>
        <taxon>Arthropoda</taxon>
        <taxon>Chelicerata</taxon>
        <taxon>Arachnida</taxon>
        <taxon>Araneae</taxon>
        <taxon>Araneomorphae</taxon>
        <taxon>Entelegynae</taxon>
        <taxon>Araneoidea</taxon>
        <taxon>Araneidae</taxon>
        <taxon>Caerostris</taxon>
    </lineage>
</organism>
<dbReference type="Proteomes" id="UP001054945">
    <property type="component" value="Unassembled WGS sequence"/>
</dbReference>
<evidence type="ECO:0000313" key="3">
    <source>
        <dbReference type="Proteomes" id="UP001054945"/>
    </source>
</evidence>
<evidence type="ECO:0000256" key="1">
    <source>
        <dbReference type="SAM" id="MobiDB-lite"/>
    </source>
</evidence>
<protein>
    <submittedName>
        <fullName evidence="2">Uncharacterized protein</fullName>
    </submittedName>
</protein>
<sequence>MRGAAPRSPRPPAHAVESHHVGAEGAVGVAEPLAVDHAHQLGEKHHVHQVGGQVPQTVDGLDREGHGRGQDAHGHDGELHYPDDFSLGGLAGRTKKIRIISSKAIRNCKV</sequence>
<feature type="region of interest" description="Disordered" evidence="1">
    <location>
        <begin position="1"/>
        <end position="25"/>
    </location>
</feature>
<dbReference type="AlphaFoldDB" id="A0AAV4UIE7"/>
<proteinExistence type="predicted"/>
<dbReference type="EMBL" id="BPLR01012922">
    <property type="protein sequence ID" value="GIY57531.1"/>
    <property type="molecule type" value="Genomic_DNA"/>
</dbReference>
<gene>
    <name evidence="2" type="ORF">CEXT_676821</name>
</gene>
<keyword evidence="3" id="KW-1185">Reference proteome</keyword>
<accession>A0AAV4UIE7</accession>
<evidence type="ECO:0000313" key="2">
    <source>
        <dbReference type="EMBL" id="GIY57531.1"/>
    </source>
</evidence>
<comment type="caution">
    <text evidence="2">The sequence shown here is derived from an EMBL/GenBank/DDBJ whole genome shotgun (WGS) entry which is preliminary data.</text>
</comment>
<feature type="region of interest" description="Disordered" evidence="1">
    <location>
        <begin position="46"/>
        <end position="79"/>
    </location>
</feature>
<feature type="compositionally biased region" description="Basic and acidic residues" evidence="1">
    <location>
        <begin position="60"/>
        <end position="79"/>
    </location>
</feature>
<name>A0AAV4UIE7_CAEEX</name>
<reference evidence="2 3" key="1">
    <citation type="submission" date="2021-06" db="EMBL/GenBank/DDBJ databases">
        <title>Caerostris extrusa draft genome.</title>
        <authorList>
            <person name="Kono N."/>
            <person name="Arakawa K."/>
        </authorList>
    </citation>
    <scope>NUCLEOTIDE SEQUENCE [LARGE SCALE GENOMIC DNA]</scope>
</reference>